<dbReference type="OrthoDB" id="1551170at2"/>
<protein>
    <submittedName>
        <fullName evidence="5">MarR family transcriptional regulator</fullName>
    </submittedName>
</protein>
<accession>A0A5M4B339</accession>
<sequence length="146" mass="16688">MEKNEQQCNGPLECCLYFTANSLSRYINEMAEEAFAPTGLAPSYSYLMILVTNQPGLSQNELSHRMNLKPSTMTRFVEKLKQRELVYTNQEGRTVYVYPTEQGKKSRPVIDQALKRLYDKYCDVLGEDLAVKLTADIHNANQKLGK</sequence>
<dbReference type="Gene3D" id="1.10.10.10">
    <property type="entry name" value="Winged helix-like DNA-binding domain superfamily/Winged helix DNA-binding domain"/>
    <property type="match status" value="1"/>
</dbReference>
<gene>
    <name evidence="5" type="ORF">PbJCM13498_34050</name>
</gene>
<dbReference type="SUPFAM" id="SSF46785">
    <property type="entry name" value="Winged helix' DNA-binding domain"/>
    <property type="match status" value="1"/>
</dbReference>
<dbReference type="InterPro" id="IPR036388">
    <property type="entry name" value="WH-like_DNA-bd_sf"/>
</dbReference>
<dbReference type="SMART" id="SM00347">
    <property type="entry name" value="HTH_MARR"/>
    <property type="match status" value="1"/>
</dbReference>
<dbReference type="AlphaFoldDB" id="A0A5M4B339"/>
<keyword evidence="3" id="KW-0804">Transcription</keyword>
<feature type="domain" description="HTH marR-type" evidence="4">
    <location>
        <begin position="33"/>
        <end position="130"/>
    </location>
</feature>
<dbReference type="EMBL" id="BLAX01000001">
    <property type="protein sequence ID" value="GET34542.1"/>
    <property type="molecule type" value="Genomic_DNA"/>
</dbReference>
<dbReference type="CDD" id="cd00090">
    <property type="entry name" value="HTH_ARSR"/>
    <property type="match status" value="1"/>
</dbReference>
<evidence type="ECO:0000259" key="4">
    <source>
        <dbReference type="SMART" id="SM00347"/>
    </source>
</evidence>
<organism evidence="5 6">
    <name type="scientific">Prolixibacter bellariivorans</name>
    <dbReference type="NCBI Taxonomy" id="314319"/>
    <lineage>
        <taxon>Bacteria</taxon>
        <taxon>Pseudomonadati</taxon>
        <taxon>Bacteroidota</taxon>
        <taxon>Bacteroidia</taxon>
        <taxon>Marinilabiliales</taxon>
        <taxon>Prolixibacteraceae</taxon>
        <taxon>Prolixibacter</taxon>
    </lineage>
</organism>
<proteinExistence type="predicted"/>
<evidence type="ECO:0000313" key="6">
    <source>
        <dbReference type="Proteomes" id="UP000391834"/>
    </source>
</evidence>
<dbReference type="InterPro" id="IPR000835">
    <property type="entry name" value="HTH_MarR-typ"/>
</dbReference>
<evidence type="ECO:0000313" key="5">
    <source>
        <dbReference type="EMBL" id="GET34542.1"/>
    </source>
</evidence>
<evidence type="ECO:0000256" key="2">
    <source>
        <dbReference type="ARBA" id="ARBA00023125"/>
    </source>
</evidence>
<dbReference type="Proteomes" id="UP000391834">
    <property type="component" value="Unassembled WGS sequence"/>
</dbReference>
<name>A0A5M4B339_9BACT</name>
<dbReference type="GO" id="GO:0003700">
    <property type="term" value="F:DNA-binding transcription factor activity"/>
    <property type="evidence" value="ECO:0007669"/>
    <property type="project" value="InterPro"/>
</dbReference>
<reference evidence="5 6" key="1">
    <citation type="submission" date="2019-10" db="EMBL/GenBank/DDBJ databases">
        <title>Prolixibacter strains distinguished by the presence of nitrate reductase genes were adept at nitrate-dependent anaerobic corrosion of metallic iron and carbon steel.</title>
        <authorList>
            <person name="Iino T."/>
            <person name="Shono N."/>
            <person name="Ito K."/>
            <person name="Nakamura R."/>
            <person name="Sueoka K."/>
            <person name="Harayama S."/>
            <person name="Ohkuma M."/>
        </authorList>
    </citation>
    <scope>NUCLEOTIDE SEQUENCE [LARGE SCALE GENOMIC DNA]</scope>
    <source>
        <strain evidence="5 6">JCM 13498</strain>
    </source>
</reference>
<keyword evidence="2" id="KW-0238">DNA-binding</keyword>
<dbReference type="PANTHER" id="PTHR42756">
    <property type="entry name" value="TRANSCRIPTIONAL REGULATOR, MARR"/>
    <property type="match status" value="1"/>
</dbReference>
<dbReference type="InterPro" id="IPR011991">
    <property type="entry name" value="ArsR-like_HTH"/>
</dbReference>
<dbReference type="InterPro" id="IPR036390">
    <property type="entry name" value="WH_DNA-bd_sf"/>
</dbReference>
<dbReference type="PANTHER" id="PTHR42756:SF1">
    <property type="entry name" value="TRANSCRIPTIONAL REPRESSOR OF EMRAB OPERON"/>
    <property type="match status" value="1"/>
</dbReference>
<evidence type="ECO:0000256" key="3">
    <source>
        <dbReference type="ARBA" id="ARBA00023163"/>
    </source>
</evidence>
<dbReference type="GO" id="GO:0003677">
    <property type="term" value="F:DNA binding"/>
    <property type="evidence" value="ECO:0007669"/>
    <property type="project" value="UniProtKB-KW"/>
</dbReference>
<comment type="caution">
    <text evidence="5">The sequence shown here is derived from an EMBL/GenBank/DDBJ whole genome shotgun (WGS) entry which is preliminary data.</text>
</comment>
<evidence type="ECO:0000256" key="1">
    <source>
        <dbReference type="ARBA" id="ARBA00023015"/>
    </source>
</evidence>
<keyword evidence="6" id="KW-1185">Reference proteome</keyword>
<keyword evidence="1" id="KW-0805">Transcription regulation</keyword>
<dbReference type="RefSeq" id="WP_025865960.1">
    <property type="nucleotide sequence ID" value="NZ_BLAX01000001.1"/>
</dbReference>
<dbReference type="Pfam" id="PF01047">
    <property type="entry name" value="MarR"/>
    <property type="match status" value="1"/>
</dbReference>